<dbReference type="GO" id="GO:0042597">
    <property type="term" value="C:periplasmic space"/>
    <property type="evidence" value="ECO:0007669"/>
    <property type="project" value="UniProtKB-ARBA"/>
</dbReference>
<dbReference type="GO" id="GO:0043190">
    <property type="term" value="C:ATP-binding cassette (ABC) transporter complex"/>
    <property type="evidence" value="ECO:0007669"/>
    <property type="project" value="InterPro"/>
</dbReference>
<dbReference type="Gene3D" id="3.10.105.10">
    <property type="entry name" value="Dipeptide-binding Protein, Domain 3"/>
    <property type="match status" value="1"/>
</dbReference>
<evidence type="ECO:0000256" key="5">
    <source>
        <dbReference type="SAM" id="Phobius"/>
    </source>
</evidence>
<gene>
    <name evidence="7" type="ORF">MNB_SUP05-13-574</name>
    <name evidence="8" type="ORF">MNB_SUP05-7-827</name>
</gene>
<dbReference type="InterPro" id="IPR039424">
    <property type="entry name" value="SBP_5"/>
</dbReference>
<keyword evidence="4" id="KW-0732">Signal</keyword>
<comment type="similarity">
    <text evidence="2">Belongs to the bacterial solute-binding protein 5 family.</text>
</comment>
<keyword evidence="3" id="KW-0813">Transport</keyword>
<dbReference type="Gene3D" id="3.40.190.10">
    <property type="entry name" value="Periplasmic binding protein-like II"/>
    <property type="match status" value="1"/>
</dbReference>
<evidence type="ECO:0000313" key="8">
    <source>
        <dbReference type="EMBL" id="SFV84238.1"/>
    </source>
</evidence>
<dbReference type="EMBL" id="FPHU01000053">
    <property type="protein sequence ID" value="SFV80207.1"/>
    <property type="molecule type" value="Genomic_DNA"/>
</dbReference>
<proteinExistence type="inferred from homology"/>
<keyword evidence="5" id="KW-0812">Transmembrane</keyword>
<dbReference type="Gene3D" id="3.90.76.10">
    <property type="entry name" value="Dipeptide-binding Protein, Domain 1"/>
    <property type="match status" value="1"/>
</dbReference>
<comment type="subcellular location">
    <subcellularLocation>
        <location evidence="1">Cell envelope</location>
    </subcellularLocation>
</comment>
<dbReference type="InterPro" id="IPR000914">
    <property type="entry name" value="SBP_5_dom"/>
</dbReference>
<dbReference type="SUPFAM" id="SSF53850">
    <property type="entry name" value="Periplasmic binding protein-like II"/>
    <property type="match status" value="1"/>
</dbReference>
<reference evidence="8" key="1">
    <citation type="submission" date="2016-10" db="EMBL/GenBank/DDBJ databases">
        <authorList>
            <person name="de Groot N.N."/>
        </authorList>
    </citation>
    <scope>NUCLEOTIDE SEQUENCE</scope>
</reference>
<keyword evidence="5" id="KW-0472">Membrane</keyword>
<keyword evidence="5" id="KW-1133">Transmembrane helix</keyword>
<dbReference type="GO" id="GO:0030313">
    <property type="term" value="C:cell envelope"/>
    <property type="evidence" value="ECO:0007669"/>
    <property type="project" value="UniProtKB-SubCell"/>
</dbReference>
<sequence length="652" mass="75228">MYSSFSSRPKHLDPARSYSSNEWTFIQSVYETPLQYHYLKRPYSLIPGVLERMPQVHYYNEKGDEIPASNRQSAASSEYILQIKPEVMYQNHPAFVARNLILSDDELSKINHLSDFSHVATRELVASDFVHQIKRLANPKLHSPIFSLMSEMIVGLEGLNKELKNAKGKLDLTQYQISGVKVLDKYRYSIKVKGVQEQFLYWLAMPFFTAVPPEADQFYAQQGLIDKNIVLDWYPVGTGPFQLTVNNPNKEMILEKNPNFHDEYYPSTGQASDVDNNLLIDQAKKLPFLNKVHFLLEKETAPYWNKFLQGYYDQSGISSDNFDQAIEVKAKGKTILAPRMRDKNIRLLTSDSTSVYYTAFNMLDSTVGGYTERSKLLRQAISIAINEEEYISIFRNGRGTAAHGPIPTGIFGATEDYNPFVYDEINKRKDISQAKSLLAQAGYQDGVDPVTNKPLVLYFDTTSTGADDQPRLDWIRKQFKKIDIQLVIRASSYNRLQDKMSKGQTQLFELGWNADYPDPENFLFLLYGKNSKVETGGENGANYQNARYDALFEKMKNMPNSAERQLIIDKMVAILREDAPWVWGFIPKSYGLYHQWLTNSKPHAMARNTLKYLRINPEMRDKFRTEYNQVVWWPLVILVLMLIGLIYRFRRS</sequence>
<evidence type="ECO:0000256" key="4">
    <source>
        <dbReference type="ARBA" id="ARBA00022729"/>
    </source>
</evidence>
<dbReference type="EMBL" id="FPHW01000104">
    <property type="protein sequence ID" value="SFV84238.1"/>
    <property type="molecule type" value="Genomic_DNA"/>
</dbReference>
<evidence type="ECO:0000256" key="1">
    <source>
        <dbReference type="ARBA" id="ARBA00004196"/>
    </source>
</evidence>
<dbReference type="GO" id="GO:1904680">
    <property type="term" value="F:peptide transmembrane transporter activity"/>
    <property type="evidence" value="ECO:0007669"/>
    <property type="project" value="TreeGrafter"/>
</dbReference>
<dbReference type="PANTHER" id="PTHR30290:SF10">
    <property type="entry name" value="PERIPLASMIC OLIGOPEPTIDE-BINDING PROTEIN-RELATED"/>
    <property type="match status" value="1"/>
</dbReference>
<evidence type="ECO:0000256" key="3">
    <source>
        <dbReference type="ARBA" id="ARBA00022448"/>
    </source>
</evidence>
<dbReference type="PANTHER" id="PTHR30290">
    <property type="entry name" value="PERIPLASMIC BINDING COMPONENT OF ABC TRANSPORTER"/>
    <property type="match status" value="1"/>
</dbReference>
<dbReference type="CDD" id="cd08505">
    <property type="entry name" value="PBP2_NikA_DppA_OppA_like_18"/>
    <property type="match status" value="1"/>
</dbReference>
<dbReference type="Pfam" id="PF00496">
    <property type="entry name" value="SBP_bac_5"/>
    <property type="match status" value="1"/>
</dbReference>
<evidence type="ECO:0000259" key="6">
    <source>
        <dbReference type="Pfam" id="PF00496"/>
    </source>
</evidence>
<protein>
    <submittedName>
        <fullName evidence="8">Dipeptide-binding ABC transporter, periplasmic substrate-binding component (TC 3.A.1.5.2)</fullName>
    </submittedName>
</protein>
<evidence type="ECO:0000313" key="7">
    <source>
        <dbReference type="EMBL" id="SFV80207.1"/>
    </source>
</evidence>
<feature type="domain" description="Solute-binding protein family 5" evidence="6">
    <location>
        <begin position="123"/>
        <end position="530"/>
    </location>
</feature>
<dbReference type="GO" id="GO:0015833">
    <property type="term" value="P:peptide transport"/>
    <property type="evidence" value="ECO:0007669"/>
    <property type="project" value="TreeGrafter"/>
</dbReference>
<accession>A0A1W1DR68</accession>
<name>A0A1W1DR68_9ZZZZ</name>
<evidence type="ECO:0000256" key="2">
    <source>
        <dbReference type="ARBA" id="ARBA00005695"/>
    </source>
</evidence>
<organism evidence="8">
    <name type="scientific">hydrothermal vent metagenome</name>
    <dbReference type="NCBI Taxonomy" id="652676"/>
    <lineage>
        <taxon>unclassified sequences</taxon>
        <taxon>metagenomes</taxon>
        <taxon>ecological metagenomes</taxon>
    </lineage>
</organism>
<dbReference type="AlphaFoldDB" id="A0A1W1DR68"/>
<feature type="transmembrane region" description="Helical" evidence="5">
    <location>
        <begin position="630"/>
        <end position="649"/>
    </location>
</feature>